<dbReference type="AlphaFoldDB" id="A0AAN9AS88"/>
<keyword evidence="7" id="KW-1185">Reference proteome</keyword>
<reference evidence="6 7" key="1">
    <citation type="submission" date="2024-02" db="EMBL/GenBank/DDBJ databases">
        <title>Chromosome-scale genome assembly of the rough periwinkle Littorina saxatilis.</title>
        <authorList>
            <person name="De Jode A."/>
            <person name="Faria R."/>
            <person name="Formenti G."/>
            <person name="Sims Y."/>
            <person name="Smith T.P."/>
            <person name="Tracey A."/>
            <person name="Wood J.M.D."/>
            <person name="Zagrodzka Z.B."/>
            <person name="Johannesson K."/>
            <person name="Butlin R.K."/>
            <person name="Leder E.H."/>
        </authorList>
    </citation>
    <scope>NUCLEOTIDE SEQUENCE [LARGE SCALE GENOMIC DNA]</scope>
    <source>
        <strain evidence="6">Snail1</strain>
        <tissue evidence="6">Muscle</tissue>
    </source>
</reference>
<name>A0AAN9AS88_9CAEN</name>
<dbReference type="Pfam" id="PF14880">
    <property type="entry name" value="COX14"/>
    <property type="match status" value="1"/>
</dbReference>
<comment type="subcellular location">
    <subcellularLocation>
        <location evidence="1">Membrane</location>
        <topology evidence="1">Single-pass membrane protein</topology>
    </subcellularLocation>
</comment>
<evidence type="ECO:0008006" key="8">
    <source>
        <dbReference type="Google" id="ProtNLM"/>
    </source>
</evidence>
<dbReference type="Proteomes" id="UP001374579">
    <property type="component" value="Unassembled WGS sequence"/>
</dbReference>
<proteinExistence type="predicted"/>
<organism evidence="6 7">
    <name type="scientific">Littorina saxatilis</name>
    <dbReference type="NCBI Taxonomy" id="31220"/>
    <lineage>
        <taxon>Eukaryota</taxon>
        <taxon>Metazoa</taxon>
        <taxon>Spiralia</taxon>
        <taxon>Lophotrochozoa</taxon>
        <taxon>Mollusca</taxon>
        <taxon>Gastropoda</taxon>
        <taxon>Caenogastropoda</taxon>
        <taxon>Littorinimorpha</taxon>
        <taxon>Littorinoidea</taxon>
        <taxon>Littorinidae</taxon>
        <taxon>Littorina</taxon>
    </lineage>
</organism>
<evidence type="ECO:0000256" key="5">
    <source>
        <dbReference type="SAM" id="Phobius"/>
    </source>
</evidence>
<evidence type="ECO:0000256" key="4">
    <source>
        <dbReference type="ARBA" id="ARBA00023136"/>
    </source>
</evidence>
<accession>A0AAN9AS88</accession>
<feature type="transmembrane region" description="Helical" evidence="5">
    <location>
        <begin position="12"/>
        <end position="31"/>
    </location>
</feature>
<keyword evidence="3 5" id="KW-1133">Transmembrane helix</keyword>
<gene>
    <name evidence="6" type="ORF">V1264_008030</name>
</gene>
<dbReference type="GO" id="GO:0016020">
    <property type="term" value="C:membrane"/>
    <property type="evidence" value="ECO:0007669"/>
    <property type="project" value="UniProtKB-SubCell"/>
</dbReference>
<sequence length="81" mass="9579">MRLSRTQLFDRIHKAGVISMLALTGFGAYLLTVRTYRYFNDVRPMQAERKRLMAEEMIAQEQIEKEAELMRRQQDAEKLVS</sequence>
<evidence type="ECO:0000313" key="6">
    <source>
        <dbReference type="EMBL" id="KAK7092248.1"/>
    </source>
</evidence>
<comment type="caution">
    <text evidence="6">The sequence shown here is derived from an EMBL/GenBank/DDBJ whole genome shotgun (WGS) entry which is preliminary data.</text>
</comment>
<dbReference type="InterPro" id="IPR029208">
    <property type="entry name" value="COX14"/>
</dbReference>
<keyword evidence="4 5" id="KW-0472">Membrane</keyword>
<evidence type="ECO:0000256" key="3">
    <source>
        <dbReference type="ARBA" id="ARBA00022989"/>
    </source>
</evidence>
<dbReference type="EMBL" id="JBAMIC010000021">
    <property type="protein sequence ID" value="KAK7092248.1"/>
    <property type="molecule type" value="Genomic_DNA"/>
</dbReference>
<protein>
    <recommendedName>
        <fullName evidence="8">Cytochrome c oxidase assembly protein</fullName>
    </recommendedName>
</protein>
<evidence type="ECO:0000256" key="2">
    <source>
        <dbReference type="ARBA" id="ARBA00022692"/>
    </source>
</evidence>
<evidence type="ECO:0000256" key="1">
    <source>
        <dbReference type="ARBA" id="ARBA00004167"/>
    </source>
</evidence>
<keyword evidence="2 5" id="KW-0812">Transmembrane</keyword>
<evidence type="ECO:0000313" key="7">
    <source>
        <dbReference type="Proteomes" id="UP001374579"/>
    </source>
</evidence>